<dbReference type="SUPFAM" id="SSF50729">
    <property type="entry name" value="PH domain-like"/>
    <property type="match status" value="1"/>
</dbReference>
<reference evidence="2 3" key="1">
    <citation type="submission" date="2019-03" db="EMBL/GenBank/DDBJ databases">
        <authorList>
            <person name="Gaulin E."/>
            <person name="Dumas B."/>
        </authorList>
    </citation>
    <scope>NUCLEOTIDE SEQUENCE [LARGE SCALE GENOMIC DNA]</scope>
    <source>
        <strain evidence="2">CBS 568.67</strain>
    </source>
</reference>
<evidence type="ECO:0000313" key="3">
    <source>
        <dbReference type="Proteomes" id="UP000332933"/>
    </source>
</evidence>
<reference evidence="1" key="2">
    <citation type="submission" date="2019-06" db="EMBL/GenBank/DDBJ databases">
        <title>Genomics analysis of Aphanomyces spp. identifies a new class of oomycete effector associated with host adaptation.</title>
        <authorList>
            <person name="Gaulin E."/>
        </authorList>
    </citation>
    <scope>NUCLEOTIDE SEQUENCE</scope>
    <source>
        <strain evidence="1">CBS 578.67</strain>
    </source>
</reference>
<dbReference type="OrthoDB" id="67309at2759"/>
<organism evidence="2 3">
    <name type="scientific">Aphanomyces stellatus</name>
    <dbReference type="NCBI Taxonomy" id="120398"/>
    <lineage>
        <taxon>Eukaryota</taxon>
        <taxon>Sar</taxon>
        <taxon>Stramenopiles</taxon>
        <taxon>Oomycota</taxon>
        <taxon>Saprolegniomycetes</taxon>
        <taxon>Saprolegniales</taxon>
        <taxon>Verrucalvaceae</taxon>
        <taxon>Aphanomyces</taxon>
    </lineage>
</organism>
<evidence type="ECO:0000313" key="2">
    <source>
        <dbReference type="EMBL" id="VFT85091.1"/>
    </source>
</evidence>
<keyword evidence="3" id="KW-1185">Reference proteome</keyword>
<evidence type="ECO:0000313" key="1">
    <source>
        <dbReference type="EMBL" id="KAF0701275.1"/>
    </source>
</evidence>
<protein>
    <submittedName>
        <fullName evidence="2">Aste57867_8204 protein</fullName>
    </submittedName>
</protein>
<sequence length="187" mass="21144">MEGYVIKHSTTSKSQVCFCRLDFGFLRFYTSIDPSARLVGEFRLSGCKVDVKAVKRTDNIPFSFYVEAQRVLVKDRTYALAPKEIVELSGPTGEARTQWGRAIFTWQRHYFKEQVAMRPSDHERERLKLEGVLSAKAVTPDASPTSLGFRIPSLRKSLTSLFEVLTSRANVDESCFSSVRQQPVAIA</sequence>
<dbReference type="EMBL" id="VJMH01005094">
    <property type="protein sequence ID" value="KAF0701275.1"/>
    <property type="molecule type" value="Genomic_DNA"/>
</dbReference>
<proteinExistence type="predicted"/>
<dbReference type="Proteomes" id="UP000332933">
    <property type="component" value="Unassembled WGS sequence"/>
</dbReference>
<dbReference type="AlphaFoldDB" id="A0A485KJS5"/>
<accession>A0A485KJS5</accession>
<dbReference type="EMBL" id="CAADRA010005115">
    <property type="protein sequence ID" value="VFT85091.1"/>
    <property type="molecule type" value="Genomic_DNA"/>
</dbReference>
<name>A0A485KJS5_9STRA</name>
<gene>
    <name evidence="2" type="primary">Aste57867_8204</name>
    <name evidence="1" type="ORF">As57867_008173</name>
    <name evidence="2" type="ORF">ASTE57867_8204</name>
</gene>